<evidence type="ECO:0000256" key="1">
    <source>
        <dbReference type="PIRSR" id="PIRSR637460-1"/>
    </source>
</evidence>
<dbReference type="AlphaFoldDB" id="A0AAU2JWK1"/>
<dbReference type="InterPro" id="IPR013830">
    <property type="entry name" value="SGNH_hydro"/>
</dbReference>
<dbReference type="PANTHER" id="PTHR37981:SF1">
    <property type="entry name" value="SGNH HYDROLASE-TYPE ESTERASE DOMAIN-CONTAINING PROTEIN"/>
    <property type="match status" value="1"/>
</dbReference>
<keyword evidence="2" id="KW-1015">Disulfide bond</keyword>
<reference evidence="5" key="1">
    <citation type="submission" date="2022-10" db="EMBL/GenBank/DDBJ databases">
        <title>The complete genomes of actinobacterial strains from the NBC collection.</title>
        <authorList>
            <person name="Joergensen T.S."/>
            <person name="Alvarez Arevalo M."/>
            <person name="Sterndorff E.B."/>
            <person name="Faurdal D."/>
            <person name="Vuksanovic O."/>
            <person name="Mourched A.-S."/>
            <person name="Charusanti P."/>
            <person name="Shaw S."/>
            <person name="Blin K."/>
            <person name="Weber T."/>
        </authorList>
    </citation>
    <scope>NUCLEOTIDE SEQUENCE</scope>
    <source>
        <strain evidence="5">NBC_00049</strain>
    </source>
</reference>
<protein>
    <submittedName>
        <fullName evidence="5">GDSL-type esterase/lipase family protein</fullName>
    </submittedName>
</protein>
<gene>
    <name evidence="5" type="ORF">OG327_24230</name>
</gene>
<organism evidence="5">
    <name type="scientific">Streptomyces sp. NBC_00049</name>
    <dbReference type="NCBI Taxonomy" id="2903617"/>
    <lineage>
        <taxon>Bacteria</taxon>
        <taxon>Bacillati</taxon>
        <taxon>Actinomycetota</taxon>
        <taxon>Actinomycetes</taxon>
        <taxon>Kitasatosporales</taxon>
        <taxon>Streptomycetaceae</taxon>
        <taxon>Streptomyces</taxon>
    </lineage>
</organism>
<feature type="active site" evidence="1">
    <location>
        <position position="345"/>
    </location>
</feature>
<dbReference type="GO" id="GO:0016788">
    <property type="term" value="F:hydrolase activity, acting on ester bonds"/>
    <property type="evidence" value="ECO:0007669"/>
    <property type="project" value="InterPro"/>
</dbReference>
<name>A0AAU2JWK1_9ACTN</name>
<feature type="signal peptide" evidence="3">
    <location>
        <begin position="1"/>
        <end position="36"/>
    </location>
</feature>
<proteinExistence type="predicted"/>
<sequence length="390" mass="41249">MPRRCPSRTRTASRGAALLTVALLSLAGLTAPDASAAPAGPTVAVAMGDSFISGEGGRWLGNTDRYQGSRNGSDRAWTGGSTYDPAKVYGNTGAVGGCHRSDVSEIATAPLPGIDERVNLGCSGAETVNVLSTAAGGQPYLGEAPQTDRLAALARTKRVRLIALSVGGNDLGFGQIIGDCAYDWYFKRLCWKKQAPLVEQKLPGVKAKVTAVVDDIRAAMRGAGYADGDYRLVLQSYPSPIPGGESFRLGQNDSDRMFKDGCPFNDRDADWAAYTLVPKIGDMVKAVAGARGTDYLDLRDALAGHEVCSLGTEQVGQAGPDPREHEWFRFLDYADTQGTLEESMHPNAHGQRAMAACLGLVGAAAPGRYACTQDWFGNGDPSMMRIRPAG</sequence>
<dbReference type="Pfam" id="PF13472">
    <property type="entry name" value="Lipase_GDSL_2"/>
    <property type="match status" value="1"/>
</dbReference>
<evidence type="ECO:0000256" key="2">
    <source>
        <dbReference type="PIRSR" id="PIRSR637460-2"/>
    </source>
</evidence>
<feature type="active site" description="Nucleophile" evidence="1">
    <location>
        <position position="50"/>
    </location>
</feature>
<evidence type="ECO:0000313" key="5">
    <source>
        <dbReference type="EMBL" id="WTU76181.1"/>
    </source>
</evidence>
<feature type="domain" description="SGNH hydrolase-type esterase" evidence="4">
    <location>
        <begin position="113"/>
        <end position="353"/>
    </location>
</feature>
<dbReference type="InterPro" id="IPR036514">
    <property type="entry name" value="SGNH_hydro_sf"/>
</dbReference>
<dbReference type="EMBL" id="CP108264">
    <property type="protein sequence ID" value="WTU76181.1"/>
    <property type="molecule type" value="Genomic_DNA"/>
</dbReference>
<dbReference type="Gene3D" id="3.40.50.1110">
    <property type="entry name" value="SGNH hydrolase"/>
    <property type="match status" value="1"/>
</dbReference>
<feature type="chain" id="PRO_5043592120" evidence="3">
    <location>
        <begin position="37"/>
        <end position="390"/>
    </location>
</feature>
<feature type="disulfide bond" evidence="2">
    <location>
        <begin position="180"/>
        <end position="190"/>
    </location>
</feature>
<evidence type="ECO:0000259" key="4">
    <source>
        <dbReference type="Pfam" id="PF13472"/>
    </source>
</evidence>
<accession>A0AAU2JWK1</accession>
<evidence type="ECO:0000256" key="3">
    <source>
        <dbReference type="SAM" id="SignalP"/>
    </source>
</evidence>
<keyword evidence="3" id="KW-0732">Signal</keyword>
<dbReference type="SUPFAM" id="SSF52266">
    <property type="entry name" value="SGNH hydrolase"/>
    <property type="match status" value="1"/>
</dbReference>
<dbReference type="PANTHER" id="PTHR37981">
    <property type="entry name" value="LIPASE 2"/>
    <property type="match status" value="1"/>
</dbReference>
<dbReference type="InterPro" id="IPR037460">
    <property type="entry name" value="SEST-like"/>
</dbReference>
<dbReference type="GO" id="GO:0006629">
    <property type="term" value="P:lipid metabolic process"/>
    <property type="evidence" value="ECO:0007669"/>
    <property type="project" value="TreeGrafter"/>
</dbReference>